<organism evidence="1 2">
    <name type="scientific">Solanum commersonii</name>
    <name type="common">Commerson's wild potato</name>
    <name type="synonym">Commerson's nightshade</name>
    <dbReference type="NCBI Taxonomy" id="4109"/>
    <lineage>
        <taxon>Eukaryota</taxon>
        <taxon>Viridiplantae</taxon>
        <taxon>Streptophyta</taxon>
        <taxon>Embryophyta</taxon>
        <taxon>Tracheophyta</taxon>
        <taxon>Spermatophyta</taxon>
        <taxon>Magnoliopsida</taxon>
        <taxon>eudicotyledons</taxon>
        <taxon>Gunneridae</taxon>
        <taxon>Pentapetalae</taxon>
        <taxon>asterids</taxon>
        <taxon>lamiids</taxon>
        <taxon>Solanales</taxon>
        <taxon>Solanaceae</taxon>
        <taxon>Solanoideae</taxon>
        <taxon>Solaneae</taxon>
        <taxon>Solanum</taxon>
    </lineage>
</organism>
<name>A0A9J5WB13_SOLCO</name>
<gene>
    <name evidence="1" type="ORF">H5410_062673</name>
</gene>
<keyword evidence="2" id="KW-1185">Reference proteome</keyword>
<dbReference type="AlphaFoldDB" id="A0A9J5WB13"/>
<reference evidence="1 2" key="1">
    <citation type="submission" date="2020-09" db="EMBL/GenBank/DDBJ databases">
        <title>De no assembly of potato wild relative species, Solanum commersonii.</title>
        <authorList>
            <person name="Cho K."/>
        </authorList>
    </citation>
    <scope>NUCLEOTIDE SEQUENCE [LARGE SCALE GENOMIC DNA]</scope>
    <source>
        <strain evidence="1">LZ3.2</strain>
        <tissue evidence="1">Leaf</tissue>
    </source>
</reference>
<evidence type="ECO:0000313" key="2">
    <source>
        <dbReference type="Proteomes" id="UP000824120"/>
    </source>
</evidence>
<sequence length="69" mass="7603">MDEKDDNADVEENATSLMAFDYAIDVTDCPWREIPRPQLLRPPEAHCMARGAMAKTFESLPCACGAANT</sequence>
<comment type="caution">
    <text evidence="1">The sequence shown here is derived from an EMBL/GenBank/DDBJ whole genome shotgun (WGS) entry which is preliminary data.</text>
</comment>
<dbReference type="Proteomes" id="UP000824120">
    <property type="component" value="Chromosome 12"/>
</dbReference>
<dbReference type="EMBL" id="JACXVP010000012">
    <property type="protein sequence ID" value="KAG5572907.1"/>
    <property type="molecule type" value="Genomic_DNA"/>
</dbReference>
<accession>A0A9J5WB13</accession>
<proteinExistence type="predicted"/>
<evidence type="ECO:0000313" key="1">
    <source>
        <dbReference type="EMBL" id="KAG5572907.1"/>
    </source>
</evidence>
<protein>
    <submittedName>
        <fullName evidence="1">Uncharacterized protein</fullName>
    </submittedName>
</protein>